<gene>
    <name evidence="1" type="ORF">Fcan01_13689</name>
</gene>
<evidence type="ECO:0000313" key="2">
    <source>
        <dbReference type="Proteomes" id="UP000198287"/>
    </source>
</evidence>
<reference evidence="1 2" key="1">
    <citation type="submission" date="2015-12" db="EMBL/GenBank/DDBJ databases">
        <title>The genome of Folsomia candida.</title>
        <authorList>
            <person name="Faddeeva A."/>
            <person name="Derks M.F."/>
            <person name="Anvar Y."/>
            <person name="Smit S."/>
            <person name="Van Straalen N."/>
            <person name="Roelofs D."/>
        </authorList>
    </citation>
    <scope>NUCLEOTIDE SEQUENCE [LARGE SCALE GENOMIC DNA]</scope>
    <source>
        <strain evidence="1 2">VU population</strain>
        <tissue evidence="1">Whole body</tissue>
    </source>
</reference>
<name>A0A226E410_FOLCA</name>
<accession>A0A226E410</accession>
<dbReference type="EMBL" id="LNIX01000007">
    <property type="protein sequence ID" value="OXA51764.1"/>
    <property type="molecule type" value="Genomic_DNA"/>
</dbReference>
<dbReference type="Proteomes" id="UP000198287">
    <property type="component" value="Unassembled WGS sequence"/>
</dbReference>
<organism evidence="1 2">
    <name type="scientific">Folsomia candida</name>
    <name type="common">Springtail</name>
    <dbReference type="NCBI Taxonomy" id="158441"/>
    <lineage>
        <taxon>Eukaryota</taxon>
        <taxon>Metazoa</taxon>
        <taxon>Ecdysozoa</taxon>
        <taxon>Arthropoda</taxon>
        <taxon>Hexapoda</taxon>
        <taxon>Collembola</taxon>
        <taxon>Entomobryomorpha</taxon>
        <taxon>Isotomoidea</taxon>
        <taxon>Isotomidae</taxon>
        <taxon>Proisotominae</taxon>
        <taxon>Folsomia</taxon>
    </lineage>
</organism>
<evidence type="ECO:0000313" key="1">
    <source>
        <dbReference type="EMBL" id="OXA51764.1"/>
    </source>
</evidence>
<dbReference type="SUPFAM" id="SSF52047">
    <property type="entry name" value="RNI-like"/>
    <property type="match status" value="1"/>
</dbReference>
<protein>
    <submittedName>
        <fullName evidence="1">Uncharacterized protein</fullName>
    </submittedName>
</protein>
<keyword evidence="2" id="KW-1185">Reference proteome</keyword>
<sequence>MSDDECGDDVDYFIQPEREESIRADLLNHIEILKEKTINFEDLLNELVRHGCLSFEEKFKILSGIVDENTSNKTLGEKCNELYQTLLVRKKDQIGLGKVLQAWEVTGNSYLVGRFDTHFSLEGRDSKSLKFHKLKALPSYRTEFLTHLHLKQLTLSPKALLKCLRKSSRLVDIRLERIKVPYGGRSSDDPSSDFDQPLILPNLKTFYFEEVSKAEPFKSVKDVNFFLDELNLKPMLFFGLNSNMAWDAGIRIEVRMRGAVLVMIDPSTEEEEGEAGGGHFISMLRRRPVEYGGFINPNRVEKVALYECYLPKAPFCEALKELVIFRCKVSAFDPLLAPCPNLTKVTLYGEAEANNTAQLDLNCFSASKSSLSSLTLGYTSVSFSNFWDNNLAIGLTLDSLCLEGCLVKLGGSSDVSKVFEKIGKLSLLSVGAGTLGDFAKSGAQIGEISVAEFSWEDTNVTKNSDDEATPCEDEDDTAKRIRYEEVVSFLGSELKRGKDSGFNLERTIISESGELEGEEEEVKMGLKDKWIVKKVKIGDPAKISFDLGGFSSFVGESGRKGWFDLPFKSGGGDGEGDEPRKAFRAMHGY</sequence>
<comment type="caution">
    <text evidence="1">The sequence shown here is derived from an EMBL/GenBank/DDBJ whole genome shotgun (WGS) entry which is preliminary data.</text>
</comment>
<proteinExistence type="predicted"/>
<dbReference type="AlphaFoldDB" id="A0A226E410"/>